<dbReference type="InParanoid" id="A0A194XPQ0"/>
<dbReference type="AlphaFoldDB" id="A0A194XPQ0"/>
<evidence type="ECO:0000313" key="4">
    <source>
        <dbReference type="Proteomes" id="UP000070700"/>
    </source>
</evidence>
<feature type="compositionally biased region" description="Basic and acidic residues" evidence="1">
    <location>
        <begin position="277"/>
        <end position="287"/>
    </location>
</feature>
<feature type="region of interest" description="Disordered" evidence="1">
    <location>
        <begin position="1"/>
        <end position="44"/>
    </location>
</feature>
<organism evidence="3 4">
    <name type="scientific">Mollisia scopiformis</name>
    <name type="common">Conifer needle endophyte fungus</name>
    <name type="synonym">Phialocephala scopiformis</name>
    <dbReference type="NCBI Taxonomy" id="149040"/>
    <lineage>
        <taxon>Eukaryota</taxon>
        <taxon>Fungi</taxon>
        <taxon>Dikarya</taxon>
        <taxon>Ascomycota</taxon>
        <taxon>Pezizomycotina</taxon>
        <taxon>Leotiomycetes</taxon>
        <taxon>Helotiales</taxon>
        <taxon>Mollisiaceae</taxon>
        <taxon>Mollisia</taxon>
    </lineage>
</organism>
<feature type="region of interest" description="Disordered" evidence="1">
    <location>
        <begin position="277"/>
        <end position="296"/>
    </location>
</feature>
<protein>
    <recommendedName>
        <fullName evidence="2">N-acetyltransferase domain-containing protein</fullName>
    </recommendedName>
</protein>
<evidence type="ECO:0000313" key="3">
    <source>
        <dbReference type="EMBL" id="KUJ22136.1"/>
    </source>
</evidence>
<dbReference type="GO" id="GO:0016747">
    <property type="term" value="F:acyltransferase activity, transferring groups other than amino-acyl groups"/>
    <property type="evidence" value="ECO:0007669"/>
    <property type="project" value="InterPro"/>
</dbReference>
<dbReference type="OrthoDB" id="3562390at2759"/>
<dbReference type="KEGG" id="psco:LY89DRAFT_729603"/>
<dbReference type="Proteomes" id="UP000070700">
    <property type="component" value="Unassembled WGS sequence"/>
</dbReference>
<evidence type="ECO:0000256" key="1">
    <source>
        <dbReference type="SAM" id="MobiDB-lite"/>
    </source>
</evidence>
<dbReference type="GeneID" id="28829119"/>
<keyword evidence="4" id="KW-1185">Reference proteome</keyword>
<dbReference type="PROSITE" id="PS51186">
    <property type="entry name" value="GNAT"/>
    <property type="match status" value="1"/>
</dbReference>
<dbReference type="RefSeq" id="XP_018076491.1">
    <property type="nucleotide sequence ID" value="XM_018219393.1"/>
</dbReference>
<dbReference type="EMBL" id="KQ947407">
    <property type="protein sequence ID" value="KUJ22136.1"/>
    <property type="molecule type" value="Genomic_DNA"/>
</dbReference>
<dbReference type="Gene3D" id="3.40.630.30">
    <property type="match status" value="1"/>
</dbReference>
<accession>A0A194XPQ0</accession>
<feature type="compositionally biased region" description="Basic and acidic residues" evidence="1">
    <location>
        <begin position="14"/>
        <end position="26"/>
    </location>
</feature>
<name>A0A194XPQ0_MOLSC</name>
<dbReference type="Pfam" id="PF13302">
    <property type="entry name" value="Acetyltransf_3"/>
    <property type="match status" value="1"/>
</dbReference>
<proteinExistence type="predicted"/>
<dbReference type="SUPFAM" id="SSF55729">
    <property type="entry name" value="Acyl-CoA N-acyltransferases (Nat)"/>
    <property type="match status" value="1"/>
</dbReference>
<evidence type="ECO:0000259" key="2">
    <source>
        <dbReference type="PROSITE" id="PS51186"/>
    </source>
</evidence>
<dbReference type="InterPro" id="IPR016181">
    <property type="entry name" value="Acyl_CoA_acyltransferase"/>
</dbReference>
<sequence length="372" mass="42153">MEAESEGGLPTYVVKKEHQEDPDWKGKHPLLSPNVPPPQPAKSVKLNVPGYDGYTLTTPREGDAWSMQVLLGFYLNNGPINIKKPYNKENIHSWFEDTIYFTNFILRLNNSKERHASLFDELNPITASIPFQIIRHDDKLIGHCALSPARGPISGHVTSDKEYAKLSFLLSPDHRHRGVMFTALCTLFTIAAEEFDINMVHAVSHWDNESTTRLLQRLADCNILRWGATTKYEVEDKLITVEHRSKDVELKRGISWLFRIGKSASILDKDTVIDAARKKGQKDKEPSPEFLSLGGMSKNTQPNFDSIARAAAGLPSITPRPTIETDDLTPQHWFHPNNVINDPSFRKFFDPVQKTNPEPIVLEEKLRPKKEG</sequence>
<gene>
    <name evidence="3" type="ORF">LY89DRAFT_729603</name>
</gene>
<dbReference type="InterPro" id="IPR000182">
    <property type="entry name" value="GNAT_dom"/>
</dbReference>
<feature type="domain" description="N-acetyltransferase" evidence="2">
    <location>
        <begin position="89"/>
        <end position="255"/>
    </location>
</feature>
<reference evidence="3 4" key="1">
    <citation type="submission" date="2015-10" db="EMBL/GenBank/DDBJ databases">
        <title>Full genome of DAOMC 229536 Phialocephala scopiformis, a fungal endophyte of spruce producing the potent anti-insectan compound rugulosin.</title>
        <authorList>
            <consortium name="DOE Joint Genome Institute"/>
            <person name="Walker A.K."/>
            <person name="Frasz S.L."/>
            <person name="Seifert K.A."/>
            <person name="Miller J.D."/>
            <person name="Mondo S.J."/>
            <person name="Labutti K."/>
            <person name="Lipzen A."/>
            <person name="Dockter R."/>
            <person name="Kennedy M."/>
            <person name="Grigoriev I.V."/>
            <person name="Spatafora J.W."/>
        </authorList>
    </citation>
    <scope>NUCLEOTIDE SEQUENCE [LARGE SCALE GENOMIC DNA]</scope>
    <source>
        <strain evidence="3 4">CBS 120377</strain>
    </source>
</reference>